<keyword evidence="3 6" id="KW-0812">Transmembrane</keyword>
<dbReference type="PRINTS" id="PR01840">
    <property type="entry name" value="TATCFAMILY"/>
</dbReference>
<geneLocation type="mitochondrion" evidence="7"/>
<evidence type="ECO:0000256" key="2">
    <source>
        <dbReference type="ARBA" id="ARBA00008882"/>
    </source>
</evidence>
<feature type="transmembrane region" description="Helical" evidence="6">
    <location>
        <begin position="112"/>
        <end position="133"/>
    </location>
</feature>
<dbReference type="GO" id="GO:0043953">
    <property type="term" value="P:protein transport by the Tat complex"/>
    <property type="evidence" value="ECO:0007669"/>
    <property type="project" value="TreeGrafter"/>
</dbReference>
<dbReference type="RefSeq" id="YP_009755787.1">
    <property type="nucleotide sequence ID" value="NC_046951.1"/>
</dbReference>
<dbReference type="GeneID" id="54116094"/>
<evidence type="ECO:0000256" key="6">
    <source>
        <dbReference type="SAM" id="Phobius"/>
    </source>
</evidence>
<sequence>MLSSLNYIIKEGRIRIYWIITSFILTCFFCFLFSEELLFVLTKPFLQVAKPKSFFICTQLTESLNTTITTSFILSFFFWMPHLIYQLWCFFIPSCKGSQRVQLAKYGNLSAFAFFFVFFLTFVWIMPNIWVFLYNLSNTSTNMLRIQLQPKIYDFIKLTLRFFLLASIFSQLPVLLICFLEYKKISLEDCIKHRKSAVFLSVLFSALVTPPDIWCQLAAWLPIYFILELTLFTALIQLEYAKARKKLTKKR</sequence>
<keyword evidence="7" id="KW-0496">Mitochondrion</keyword>
<dbReference type="PANTHER" id="PTHR30371:SF0">
    <property type="entry name" value="SEC-INDEPENDENT PROTEIN TRANSLOCASE PROTEIN TATC, CHLOROPLASTIC-RELATED"/>
    <property type="match status" value="1"/>
</dbReference>
<keyword evidence="5 6" id="KW-0472">Membrane</keyword>
<reference evidence="7" key="1">
    <citation type="submission" date="2019-03" db="EMBL/GenBank/DDBJ databases">
        <authorList>
            <person name="Cox C."/>
        </authorList>
    </citation>
    <scope>NUCLEOTIDE SEQUENCE</scope>
</reference>
<feature type="transmembrane region" description="Helical" evidence="6">
    <location>
        <begin position="162"/>
        <end position="182"/>
    </location>
</feature>
<evidence type="ECO:0000256" key="4">
    <source>
        <dbReference type="ARBA" id="ARBA00022989"/>
    </source>
</evidence>
<dbReference type="GO" id="GO:0033281">
    <property type="term" value="C:TAT protein transport complex"/>
    <property type="evidence" value="ECO:0007669"/>
    <property type="project" value="TreeGrafter"/>
</dbReference>
<gene>
    <name evidence="7" type="primary">mttB</name>
</gene>
<dbReference type="GO" id="GO:0065002">
    <property type="term" value="P:intracellular protein transmembrane transport"/>
    <property type="evidence" value="ECO:0007669"/>
    <property type="project" value="TreeGrafter"/>
</dbReference>
<protein>
    <submittedName>
        <fullName evidence="7">SecY-independent transporter protein</fullName>
    </submittedName>
</protein>
<dbReference type="PANTHER" id="PTHR30371">
    <property type="entry name" value="SEC-INDEPENDENT PROTEIN TRANSLOCASE PROTEIN TATC"/>
    <property type="match status" value="1"/>
</dbReference>
<organism evidence="7">
    <name type="scientific">Gonatozygon brebissonii</name>
    <dbReference type="NCBI Taxonomy" id="184482"/>
    <lineage>
        <taxon>Eukaryota</taxon>
        <taxon>Viridiplantae</taxon>
        <taxon>Streptophyta</taxon>
        <taxon>Zygnematophyceae</taxon>
        <taxon>Zygnematophycidae</taxon>
        <taxon>Desmidiales</taxon>
        <taxon>Gonatozygaceae</taxon>
        <taxon>Gonatozygon</taxon>
    </lineage>
</organism>
<feature type="transmembrane region" description="Helical" evidence="6">
    <location>
        <begin position="194"/>
        <end position="211"/>
    </location>
</feature>
<evidence type="ECO:0000256" key="3">
    <source>
        <dbReference type="ARBA" id="ARBA00022692"/>
    </source>
</evidence>
<proteinExistence type="inferred from homology"/>
<dbReference type="AlphaFoldDB" id="A0A6G9IF25"/>
<dbReference type="NCBIfam" id="TIGR00945">
    <property type="entry name" value="tatC"/>
    <property type="match status" value="1"/>
</dbReference>
<accession>A0A6G9IF25</accession>
<comment type="subcellular location">
    <subcellularLocation>
        <location evidence="1">Membrane</location>
        <topology evidence="1">Multi-pass membrane protein</topology>
    </subcellularLocation>
</comment>
<feature type="transmembrane region" description="Helical" evidence="6">
    <location>
        <begin position="72"/>
        <end position="91"/>
    </location>
</feature>
<dbReference type="EMBL" id="MK720950">
    <property type="protein sequence ID" value="QIQ23065.1"/>
    <property type="molecule type" value="Genomic_DNA"/>
</dbReference>
<evidence type="ECO:0000256" key="5">
    <source>
        <dbReference type="ARBA" id="ARBA00023136"/>
    </source>
</evidence>
<dbReference type="Pfam" id="PF00902">
    <property type="entry name" value="TatC"/>
    <property type="match status" value="1"/>
</dbReference>
<dbReference type="InterPro" id="IPR002033">
    <property type="entry name" value="TatC"/>
</dbReference>
<keyword evidence="4 6" id="KW-1133">Transmembrane helix</keyword>
<name>A0A6G9IF25_9VIRI</name>
<evidence type="ECO:0000256" key="1">
    <source>
        <dbReference type="ARBA" id="ARBA00004141"/>
    </source>
</evidence>
<comment type="similarity">
    <text evidence="2">Belongs to the TatC family.</text>
</comment>
<dbReference type="GO" id="GO:0009977">
    <property type="term" value="F:proton motive force dependent protein transmembrane transporter activity"/>
    <property type="evidence" value="ECO:0007669"/>
    <property type="project" value="TreeGrafter"/>
</dbReference>
<evidence type="ECO:0000313" key="7">
    <source>
        <dbReference type="EMBL" id="QIQ23065.1"/>
    </source>
</evidence>
<feature type="transmembrane region" description="Helical" evidence="6">
    <location>
        <begin position="217"/>
        <end position="241"/>
    </location>
</feature>
<feature type="transmembrane region" description="Helical" evidence="6">
    <location>
        <begin position="16"/>
        <end position="34"/>
    </location>
</feature>